<proteinExistence type="predicted"/>
<organism evidence="2 3">
    <name type="scientific">Blastococcus mobilis</name>
    <dbReference type="NCBI Taxonomy" id="1938746"/>
    <lineage>
        <taxon>Bacteria</taxon>
        <taxon>Bacillati</taxon>
        <taxon>Actinomycetota</taxon>
        <taxon>Actinomycetes</taxon>
        <taxon>Geodermatophilales</taxon>
        <taxon>Geodermatophilaceae</taxon>
        <taxon>Blastococcus</taxon>
    </lineage>
</organism>
<protein>
    <submittedName>
        <fullName evidence="2">Uncharacterized protein</fullName>
    </submittedName>
</protein>
<evidence type="ECO:0000313" key="3">
    <source>
        <dbReference type="Proteomes" id="UP000198403"/>
    </source>
</evidence>
<keyword evidence="3" id="KW-1185">Reference proteome</keyword>
<sequence>MTVPPTWFAGPATSSAVAVAWEIVLEVRQPVGPRQFGGCTLPMPDACPEPPPDSYVADVRSAQRAAR</sequence>
<evidence type="ECO:0000256" key="1">
    <source>
        <dbReference type="SAM" id="MobiDB-lite"/>
    </source>
</evidence>
<name>A0A238YWF0_9ACTN</name>
<feature type="region of interest" description="Disordered" evidence="1">
    <location>
        <begin position="48"/>
        <end position="67"/>
    </location>
</feature>
<dbReference type="EMBL" id="FZNO01000022">
    <property type="protein sequence ID" value="SNR74849.1"/>
    <property type="molecule type" value="Genomic_DNA"/>
</dbReference>
<evidence type="ECO:0000313" key="2">
    <source>
        <dbReference type="EMBL" id="SNR74849.1"/>
    </source>
</evidence>
<accession>A0A238YWF0</accession>
<gene>
    <name evidence="2" type="ORF">SAMN06272737_12280</name>
</gene>
<dbReference type="Proteomes" id="UP000198403">
    <property type="component" value="Unassembled WGS sequence"/>
</dbReference>
<dbReference type="AlphaFoldDB" id="A0A238YWF0"/>
<reference evidence="2 3" key="1">
    <citation type="submission" date="2017-06" db="EMBL/GenBank/DDBJ databases">
        <authorList>
            <person name="Kim H.J."/>
            <person name="Triplett B.A."/>
        </authorList>
    </citation>
    <scope>NUCLEOTIDE SEQUENCE [LARGE SCALE GENOMIC DNA]</scope>
    <source>
        <strain evidence="2 3">DSM 44272</strain>
    </source>
</reference>